<comment type="caution">
    <text evidence="2">The sequence shown here is derived from an EMBL/GenBank/DDBJ whole genome shotgun (WGS) entry which is preliminary data.</text>
</comment>
<feature type="region of interest" description="Disordered" evidence="1">
    <location>
        <begin position="24"/>
        <end position="45"/>
    </location>
</feature>
<sequence>MVDLDALRRGHVAALGGVGRPDLDGGVGPIGGDETDVAGGDVEDGRDGGGVSNVCVASFSIALFLMPETLRCLHEYSKPLVA</sequence>
<dbReference type="EMBL" id="BOOU01000081">
    <property type="protein sequence ID" value="GII80811.1"/>
    <property type="molecule type" value="Genomic_DNA"/>
</dbReference>
<evidence type="ECO:0000256" key="1">
    <source>
        <dbReference type="SAM" id="MobiDB-lite"/>
    </source>
</evidence>
<evidence type="ECO:0000313" key="2">
    <source>
        <dbReference type="EMBL" id="GII80811.1"/>
    </source>
</evidence>
<dbReference type="RefSeq" id="WP_239137817.1">
    <property type="nucleotide sequence ID" value="NZ_BOOU01000081.1"/>
</dbReference>
<evidence type="ECO:0000313" key="3">
    <source>
        <dbReference type="Proteomes" id="UP000655287"/>
    </source>
</evidence>
<keyword evidence="3" id="KW-1185">Reference proteome</keyword>
<reference evidence="2" key="1">
    <citation type="submission" date="2021-01" db="EMBL/GenBank/DDBJ databases">
        <title>Whole genome shotgun sequence of Sphaerisporangium rufum NBRC 109079.</title>
        <authorList>
            <person name="Komaki H."/>
            <person name="Tamura T."/>
        </authorList>
    </citation>
    <scope>NUCLEOTIDE SEQUENCE</scope>
    <source>
        <strain evidence="2">NBRC 109079</strain>
    </source>
</reference>
<name>A0A919R6X8_9ACTN</name>
<dbReference type="Proteomes" id="UP000655287">
    <property type="component" value="Unassembled WGS sequence"/>
</dbReference>
<dbReference type="AlphaFoldDB" id="A0A919R6X8"/>
<feature type="compositionally biased region" description="Acidic residues" evidence="1">
    <location>
        <begin position="33"/>
        <end position="44"/>
    </location>
</feature>
<protein>
    <submittedName>
        <fullName evidence="2">Uncharacterized protein</fullName>
    </submittedName>
</protein>
<gene>
    <name evidence="2" type="ORF">Sru01_57930</name>
</gene>
<proteinExistence type="predicted"/>
<accession>A0A919R6X8</accession>
<organism evidence="2 3">
    <name type="scientific">Sphaerisporangium rufum</name>
    <dbReference type="NCBI Taxonomy" id="1381558"/>
    <lineage>
        <taxon>Bacteria</taxon>
        <taxon>Bacillati</taxon>
        <taxon>Actinomycetota</taxon>
        <taxon>Actinomycetes</taxon>
        <taxon>Streptosporangiales</taxon>
        <taxon>Streptosporangiaceae</taxon>
        <taxon>Sphaerisporangium</taxon>
    </lineage>
</organism>